<sequence>MGALTRRTGRTNLSLEPTEKYAFTKSPEALGPTPQIDSPGCLLEVLIHIHTHTISDRQAYEQHHRQDRHGRASLTPRMSDHARDSSLCVAKTTQKKEEGGRGEGRAEWLFHIILVPRKKERKKER</sequence>
<gene>
    <name evidence="2" type="ORF">PXEA_LOCUS27177</name>
</gene>
<comment type="caution">
    <text evidence="2">The sequence shown here is derived from an EMBL/GenBank/DDBJ whole genome shotgun (WGS) entry which is preliminary data.</text>
</comment>
<protein>
    <submittedName>
        <fullName evidence="2">Uncharacterized protein</fullName>
    </submittedName>
</protein>
<feature type="region of interest" description="Disordered" evidence="1">
    <location>
        <begin position="57"/>
        <end position="86"/>
    </location>
</feature>
<dbReference type="EMBL" id="CAAALY010246305">
    <property type="protein sequence ID" value="VEL33737.1"/>
    <property type="molecule type" value="Genomic_DNA"/>
</dbReference>
<name>A0A448XCP8_9PLAT</name>
<dbReference type="Proteomes" id="UP000784294">
    <property type="component" value="Unassembled WGS sequence"/>
</dbReference>
<feature type="region of interest" description="Disordered" evidence="1">
    <location>
        <begin position="1"/>
        <end position="35"/>
    </location>
</feature>
<dbReference type="AlphaFoldDB" id="A0A448XCP8"/>
<reference evidence="2" key="1">
    <citation type="submission" date="2018-11" db="EMBL/GenBank/DDBJ databases">
        <authorList>
            <consortium name="Pathogen Informatics"/>
        </authorList>
    </citation>
    <scope>NUCLEOTIDE SEQUENCE</scope>
</reference>
<evidence type="ECO:0000256" key="1">
    <source>
        <dbReference type="SAM" id="MobiDB-lite"/>
    </source>
</evidence>
<keyword evidence="3" id="KW-1185">Reference proteome</keyword>
<evidence type="ECO:0000313" key="2">
    <source>
        <dbReference type="EMBL" id="VEL33737.1"/>
    </source>
</evidence>
<accession>A0A448XCP8</accession>
<evidence type="ECO:0000313" key="3">
    <source>
        <dbReference type="Proteomes" id="UP000784294"/>
    </source>
</evidence>
<proteinExistence type="predicted"/>
<organism evidence="2 3">
    <name type="scientific">Protopolystoma xenopodis</name>
    <dbReference type="NCBI Taxonomy" id="117903"/>
    <lineage>
        <taxon>Eukaryota</taxon>
        <taxon>Metazoa</taxon>
        <taxon>Spiralia</taxon>
        <taxon>Lophotrochozoa</taxon>
        <taxon>Platyhelminthes</taxon>
        <taxon>Monogenea</taxon>
        <taxon>Polyopisthocotylea</taxon>
        <taxon>Polystomatidea</taxon>
        <taxon>Polystomatidae</taxon>
        <taxon>Protopolystoma</taxon>
    </lineage>
</organism>